<sequence length="266" mass="30020">MTAIMQKSTAIFGHPQIPAPGFDRVFWVSQDAEILANWKQPWSERSLEDLYQDHPEKRLRSIEPSTLGLVAKTALQIADEAANNWLTSFCPGTKWSDSIINVDNIYAFTASEPDYTILAKAVSLQGVKEAIASLLLSSKTMVRDAKSMTPLILARVMDQSVAVCQVAKDDKRRVLLETTKAKVEWLPVALDCKRLGIQRRAIKSLEEYQARVRNEPAHANPSKQAGRRVKGETMVLDRALAEFQEYRLDFLVEMYRTLRQLLEATA</sequence>
<dbReference type="Proteomes" id="UP000758603">
    <property type="component" value="Unassembled WGS sequence"/>
</dbReference>
<accession>A0A9P8UYE0</accession>
<name>A0A9P8UYE0_9PEZI</name>
<keyword evidence="2" id="KW-1185">Reference proteome</keyword>
<protein>
    <submittedName>
        <fullName evidence="1">Uncharacterized protein</fullName>
    </submittedName>
</protein>
<dbReference type="GeneID" id="70135298"/>
<reference evidence="1" key="1">
    <citation type="journal article" date="2021" name="Nat. Commun.">
        <title>Genetic determinants of endophytism in the Arabidopsis root mycobiome.</title>
        <authorList>
            <person name="Mesny F."/>
            <person name="Miyauchi S."/>
            <person name="Thiergart T."/>
            <person name="Pickel B."/>
            <person name="Atanasova L."/>
            <person name="Karlsson M."/>
            <person name="Huettel B."/>
            <person name="Barry K.W."/>
            <person name="Haridas S."/>
            <person name="Chen C."/>
            <person name="Bauer D."/>
            <person name="Andreopoulos W."/>
            <person name="Pangilinan J."/>
            <person name="LaButti K."/>
            <person name="Riley R."/>
            <person name="Lipzen A."/>
            <person name="Clum A."/>
            <person name="Drula E."/>
            <person name="Henrissat B."/>
            <person name="Kohler A."/>
            <person name="Grigoriev I.V."/>
            <person name="Martin F.M."/>
            <person name="Hacquard S."/>
        </authorList>
    </citation>
    <scope>NUCLEOTIDE SEQUENCE</scope>
    <source>
        <strain evidence="1">MPI-SDFR-AT-0073</strain>
    </source>
</reference>
<evidence type="ECO:0000313" key="2">
    <source>
        <dbReference type="Proteomes" id="UP000758603"/>
    </source>
</evidence>
<dbReference type="EMBL" id="JAGPXC010000001">
    <property type="protein sequence ID" value="KAH6660458.1"/>
    <property type="molecule type" value="Genomic_DNA"/>
</dbReference>
<dbReference type="OrthoDB" id="5230984at2759"/>
<evidence type="ECO:0000313" key="1">
    <source>
        <dbReference type="EMBL" id="KAH6660458.1"/>
    </source>
</evidence>
<comment type="caution">
    <text evidence="1">The sequence shown here is derived from an EMBL/GenBank/DDBJ whole genome shotgun (WGS) entry which is preliminary data.</text>
</comment>
<gene>
    <name evidence="1" type="ORF">BKA67DRAFT_653636</name>
</gene>
<dbReference type="RefSeq" id="XP_045964589.1">
    <property type="nucleotide sequence ID" value="XM_046106407.1"/>
</dbReference>
<organism evidence="1 2">
    <name type="scientific">Truncatella angustata</name>
    <dbReference type="NCBI Taxonomy" id="152316"/>
    <lineage>
        <taxon>Eukaryota</taxon>
        <taxon>Fungi</taxon>
        <taxon>Dikarya</taxon>
        <taxon>Ascomycota</taxon>
        <taxon>Pezizomycotina</taxon>
        <taxon>Sordariomycetes</taxon>
        <taxon>Xylariomycetidae</taxon>
        <taxon>Amphisphaeriales</taxon>
        <taxon>Sporocadaceae</taxon>
        <taxon>Truncatella</taxon>
    </lineage>
</organism>
<dbReference type="AlphaFoldDB" id="A0A9P8UYE0"/>
<proteinExistence type="predicted"/>